<evidence type="ECO:0000313" key="9">
    <source>
        <dbReference type="Proteomes" id="UP000736672"/>
    </source>
</evidence>
<keyword evidence="3 6" id="KW-0812">Transmembrane</keyword>
<feature type="transmembrane region" description="Helical" evidence="6">
    <location>
        <begin position="65"/>
        <end position="87"/>
    </location>
</feature>
<feature type="transmembrane region" description="Helical" evidence="6">
    <location>
        <begin position="256"/>
        <end position="276"/>
    </location>
</feature>
<comment type="subcellular location">
    <subcellularLocation>
        <location evidence="1">Membrane</location>
        <topology evidence="1">Multi-pass membrane protein</topology>
    </subcellularLocation>
</comment>
<feature type="transmembrane region" description="Helical" evidence="6">
    <location>
        <begin position="227"/>
        <end position="249"/>
    </location>
</feature>
<dbReference type="GO" id="GO:0016020">
    <property type="term" value="C:membrane"/>
    <property type="evidence" value="ECO:0007669"/>
    <property type="project" value="UniProtKB-SubCell"/>
</dbReference>
<dbReference type="InterPro" id="IPR005829">
    <property type="entry name" value="Sugar_transporter_CS"/>
</dbReference>
<evidence type="ECO:0000256" key="1">
    <source>
        <dbReference type="ARBA" id="ARBA00004141"/>
    </source>
</evidence>
<dbReference type="PROSITE" id="PS00216">
    <property type="entry name" value="SUGAR_TRANSPORT_1"/>
    <property type="match status" value="1"/>
</dbReference>
<dbReference type="InterPro" id="IPR050360">
    <property type="entry name" value="MFS_Sugar_Transporters"/>
</dbReference>
<dbReference type="PANTHER" id="PTHR48022">
    <property type="entry name" value="PLASTIDIC GLUCOSE TRANSPORTER 4"/>
    <property type="match status" value="1"/>
</dbReference>
<feature type="transmembrane region" description="Helical" evidence="6">
    <location>
        <begin position="288"/>
        <end position="313"/>
    </location>
</feature>
<dbReference type="AlphaFoldDB" id="A0A9P9KTA0"/>
<proteinExistence type="inferred from homology"/>
<evidence type="ECO:0000256" key="5">
    <source>
        <dbReference type="ARBA" id="ARBA00023136"/>
    </source>
</evidence>
<dbReference type="InterPro" id="IPR020846">
    <property type="entry name" value="MFS_dom"/>
</dbReference>
<reference evidence="8" key="1">
    <citation type="journal article" date="2021" name="Nat. Commun.">
        <title>Genetic determinants of endophytism in the Arabidopsis root mycobiome.</title>
        <authorList>
            <person name="Mesny F."/>
            <person name="Miyauchi S."/>
            <person name="Thiergart T."/>
            <person name="Pickel B."/>
            <person name="Atanasova L."/>
            <person name="Karlsson M."/>
            <person name="Huettel B."/>
            <person name="Barry K.W."/>
            <person name="Haridas S."/>
            <person name="Chen C."/>
            <person name="Bauer D."/>
            <person name="Andreopoulos W."/>
            <person name="Pangilinan J."/>
            <person name="LaButti K."/>
            <person name="Riley R."/>
            <person name="Lipzen A."/>
            <person name="Clum A."/>
            <person name="Drula E."/>
            <person name="Henrissat B."/>
            <person name="Kohler A."/>
            <person name="Grigoriev I.V."/>
            <person name="Martin F.M."/>
            <person name="Hacquard S."/>
        </authorList>
    </citation>
    <scope>NUCLEOTIDE SEQUENCE</scope>
    <source>
        <strain evidence="8">FSSC 5 MPI-SDFR-AT-0091</strain>
    </source>
</reference>
<keyword evidence="9" id="KW-1185">Reference proteome</keyword>
<evidence type="ECO:0000313" key="8">
    <source>
        <dbReference type="EMBL" id="KAH7267993.1"/>
    </source>
</evidence>
<dbReference type="Proteomes" id="UP000736672">
    <property type="component" value="Unassembled WGS sequence"/>
</dbReference>
<keyword evidence="5 6" id="KW-0472">Membrane</keyword>
<evidence type="ECO:0000259" key="7">
    <source>
        <dbReference type="PROSITE" id="PS50850"/>
    </source>
</evidence>
<feature type="transmembrane region" description="Helical" evidence="6">
    <location>
        <begin position="196"/>
        <end position="221"/>
    </location>
</feature>
<feature type="transmembrane region" description="Helical" evidence="6">
    <location>
        <begin position="135"/>
        <end position="153"/>
    </location>
</feature>
<gene>
    <name evidence="8" type="ORF">B0J15DRAFT_544879</name>
</gene>
<feature type="transmembrane region" description="Helical" evidence="6">
    <location>
        <begin position="358"/>
        <end position="376"/>
    </location>
</feature>
<dbReference type="GO" id="GO:0005351">
    <property type="term" value="F:carbohydrate:proton symporter activity"/>
    <property type="evidence" value="ECO:0007669"/>
    <property type="project" value="TreeGrafter"/>
</dbReference>
<feature type="transmembrane region" description="Helical" evidence="6">
    <location>
        <begin position="325"/>
        <end position="346"/>
    </location>
</feature>
<dbReference type="InterPro" id="IPR036259">
    <property type="entry name" value="MFS_trans_sf"/>
</dbReference>
<evidence type="ECO:0000256" key="3">
    <source>
        <dbReference type="ARBA" id="ARBA00022692"/>
    </source>
</evidence>
<feature type="transmembrane region" description="Helical" evidence="6">
    <location>
        <begin position="107"/>
        <end position="128"/>
    </location>
</feature>
<keyword evidence="4 6" id="KW-1133">Transmembrane helix</keyword>
<evidence type="ECO:0000256" key="6">
    <source>
        <dbReference type="SAM" id="Phobius"/>
    </source>
</evidence>
<sequence>MTFVADTCQSGQAAGSKLDQDKKDMAKDIDAKSIISICAAETGLASDARNTHHASVLGAAKTWPYAVMWSAVFSSTLVVQLYALPAFTTRFGYNYDSRYVIPARWQSALSACSLLGQFFGAPAIAVLMDKYGRKLMFMSALVLLASSVFIQFFSTSLPVLVAGTLLVGVSLGSYGVLSLTYAMVISPLPLRGVLGAFYSFGVITGPLLTATVTQGVVMAGVDAEISFLWSLGAGLGALLGAFISLWILAKCLRRPVYIWGQLINTGLLFIIGFIQLDPKYYERHNSVFAQGALMVIWNIFYGAVLSPVSTVIMGEVPSNALRPKTMAFASAVQVIMLVLVLTIYPYLLNPDSRHLQGYIRFIAGASSLAYTIWTFFSVPETSLAIETLDMLFMSEVKAHHFTTFEMNRLEGTTDLS</sequence>
<dbReference type="InterPro" id="IPR005828">
    <property type="entry name" value="MFS_sugar_transport-like"/>
</dbReference>
<comment type="caution">
    <text evidence="8">The sequence shown here is derived from an EMBL/GenBank/DDBJ whole genome shotgun (WGS) entry which is preliminary data.</text>
</comment>
<evidence type="ECO:0000256" key="2">
    <source>
        <dbReference type="ARBA" id="ARBA00010992"/>
    </source>
</evidence>
<comment type="similarity">
    <text evidence="2">Belongs to the major facilitator superfamily. Sugar transporter (TC 2.A.1.1) family.</text>
</comment>
<name>A0A9P9KTA0_FUSSL</name>
<organism evidence="8 9">
    <name type="scientific">Fusarium solani</name>
    <name type="common">Filamentous fungus</name>
    <dbReference type="NCBI Taxonomy" id="169388"/>
    <lineage>
        <taxon>Eukaryota</taxon>
        <taxon>Fungi</taxon>
        <taxon>Dikarya</taxon>
        <taxon>Ascomycota</taxon>
        <taxon>Pezizomycotina</taxon>
        <taxon>Sordariomycetes</taxon>
        <taxon>Hypocreomycetidae</taxon>
        <taxon>Hypocreales</taxon>
        <taxon>Nectriaceae</taxon>
        <taxon>Fusarium</taxon>
        <taxon>Fusarium solani species complex</taxon>
    </lineage>
</organism>
<dbReference type="SUPFAM" id="SSF103473">
    <property type="entry name" value="MFS general substrate transporter"/>
    <property type="match status" value="1"/>
</dbReference>
<dbReference type="Gene3D" id="1.20.1250.20">
    <property type="entry name" value="MFS general substrate transporter like domains"/>
    <property type="match status" value="2"/>
</dbReference>
<feature type="transmembrane region" description="Helical" evidence="6">
    <location>
        <begin position="159"/>
        <end position="184"/>
    </location>
</feature>
<protein>
    <submittedName>
        <fullName evidence="8">Major facilitator superfamily domain-containing protein</fullName>
    </submittedName>
</protein>
<dbReference type="EMBL" id="JAGTJS010000005">
    <property type="protein sequence ID" value="KAH7267993.1"/>
    <property type="molecule type" value="Genomic_DNA"/>
</dbReference>
<dbReference type="Pfam" id="PF00083">
    <property type="entry name" value="Sugar_tr"/>
    <property type="match status" value="2"/>
</dbReference>
<evidence type="ECO:0000256" key="4">
    <source>
        <dbReference type="ARBA" id="ARBA00022989"/>
    </source>
</evidence>
<feature type="domain" description="Major facilitator superfamily (MFS) profile" evidence="7">
    <location>
        <begin position="62"/>
        <end position="416"/>
    </location>
</feature>
<accession>A0A9P9KTA0</accession>
<dbReference type="PANTHER" id="PTHR48022:SF83">
    <property type="entry name" value="MAJOR FACILITATOR SUPERFAMILY (MFS) PROFILE DOMAIN-CONTAINING PROTEIN"/>
    <property type="match status" value="1"/>
</dbReference>
<dbReference type="OrthoDB" id="5061285at2759"/>
<dbReference type="PROSITE" id="PS50850">
    <property type="entry name" value="MFS"/>
    <property type="match status" value="1"/>
</dbReference>